<reference evidence="1" key="2">
    <citation type="journal article" date="2015" name="Data Brief">
        <title>Shoot transcriptome of the giant reed, Arundo donax.</title>
        <authorList>
            <person name="Barrero R.A."/>
            <person name="Guerrero F.D."/>
            <person name="Moolhuijzen P."/>
            <person name="Goolsby J.A."/>
            <person name="Tidwell J."/>
            <person name="Bellgard S.E."/>
            <person name="Bellgard M.I."/>
        </authorList>
    </citation>
    <scope>NUCLEOTIDE SEQUENCE</scope>
    <source>
        <tissue evidence="1">Shoot tissue taken approximately 20 cm above the soil surface</tissue>
    </source>
</reference>
<accession>A0A0A8XQ21</accession>
<protein>
    <submittedName>
        <fullName evidence="1">Uncharacterized protein</fullName>
    </submittedName>
</protein>
<organism evidence="1">
    <name type="scientific">Arundo donax</name>
    <name type="common">Giant reed</name>
    <name type="synonym">Donax arundinaceus</name>
    <dbReference type="NCBI Taxonomy" id="35708"/>
    <lineage>
        <taxon>Eukaryota</taxon>
        <taxon>Viridiplantae</taxon>
        <taxon>Streptophyta</taxon>
        <taxon>Embryophyta</taxon>
        <taxon>Tracheophyta</taxon>
        <taxon>Spermatophyta</taxon>
        <taxon>Magnoliopsida</taxon>
        <taxon>Liliopsida</taxon>
        <taxon>Poales</taxon>
        <taxon>Poaceae</taxon>
        <taxon>PACMAD clade</taxon>
        <taxon>Arundinoideae</taxon>
        <taxon>Arundineae</taxon>
        <taxon>Arundo</taxon>
    </lineage>
</organism>
<dbReference type="EMBL" id="GBRH01281951">
    <property type="protein sequence ID" value="JAD15944.1"/>
    <property type="molecule type" value="Transcribed_RNA"/>
</dbReference>
<sequence>MQRRGQSSVRAGFW</sequence>
<evidence type="ECO:0000313" key="1">
    <source>
        <dbReference type="EMBL" id="JAD15944.1"/>
    </source>
</evidence>
<reference evidence="1" key="1">
    <citation type="submission" date="2014-09" db="EMBL/GenBank/DDBJ databases">
        <authorList>
            <person name="Magalhaes I.L.F."/>
            <person name="Oliveira U."/>
            <person name="Santos F.R."/>
            <person name="Vidigal T.H.D.A."/>
            <person name="Brescovit A.D."/>
            <person name="Santos A.J."/>
        </authorList>
    </citation>
    <scope>NUCLEOTIDE SEQUENCE</scope>
    <source>
        <tissue evidence="1">Shoot tissue taken approximately 20 cm above the soil surface</tissue>
    </source>
</reference>
<name>A0A0A8XQ21_ARUDO</name>
<proteinExistence type="predicted"/>